<dbReference type="GO" id="GO:0032040">
    <property type="term" value="C:small-subunit processome"/>
    <property type="evidence" value="ECO:0007669"/>
    <property type="project" value="InterPro"/>
</dbReference>
<dbReference type="Proteomes" id="UP001445076">
    <property type="component" value="Unassembled WGS sequence"/>
</dbReference>
<dbReference type="SUPFAM" id="SSF88723">
    <property type="entry name" value="PIN domain-like"/>
    <property type="match status" value="1"/>
</dbReference>
<evidence type="ECO:0000313" key="11">
    <source>
        <dbReference type="Proteomes" id="UP001445076"/>
    </source>
</evidence>
<evidence type="ECO:0000256" key="5">
    <source>
        <dbReference type="ARBA" id="ARBA00037300"/>
    </source>
</evidence>
<dbReference type="Pfam" id="PF04900">
    <property type="entry name" value="Fcf1"/>
    <property type="match status" value="1"/>
</dbReference>
<evidence type="ECO:0000313" key="10">
    <source>
        <dbReference type="EMBL" id="KAK8729804.1"/>
    </source>
</evidence>
<sequence>MKIKRYKRVQHVLGFFKNNFGLQPPYCVLLDATFCGAALEVKVKISEQIPKYLGAETKLVTTQCIILEVEKMSKISSKLRGAWIVVKQFPVHKCGHESSPVPAFSCIKSLLKKRNPAKYIVASQDNELRQRIHKYVTGAPILYLHRSAPTLEYPTEKSQAMAKKSLKMLTAHEKKTLKCLKRQYIGNDDEPPPQKKKKPKNPNPLSCKKSKKIKESQQQNVVEIKGMRKRHRKKKERVELA</sequence>
<keyword evidence="11" id="KW-1185">Reference proteome</keyword>
<comment type="function">
    <text evidence="5">Involved in rRNA-processing and ribosome biogenesis.</text>
</comment>
<evidence type="ECO:0000256" key="3">
    <source>
        <dbReference type="ARBA" id="ARBA00022552"/>
    </source>
</evidence>
<protein>
    <recommendedName>
        <fullName evidence="7">rRNA-processing protein UTP23 homolog</fullName>
    </recommendedName>
</protein>
<organism evidence="10 11">
    <name type="scientific">Cherax quadricarinatus</name>
    <name type="common">Australian red claw crayfish</name>
    <dbReference type="NCBI Taxonomy" id="27406"/>
    <lineage>
        <taxon>Eukaryota</taxon>
        <taxon>Metazoa</taxon>
        <taxon>Ecdysozoa</taxon>
        <taxon>Arthropoda</taxon>
        <taxon>Crustacea</taxon>
        <taxon>Multicrustacea</taxon>
        <taxon>Malacostraca</taxon>
        <taxon>Eumalacostraca</taxon>
        <taxon>Eucarida</taxon>
        <taxon>Decapoda</taxon>
        <taxon>Pleocyemata</taxon>
        <taxon>Astacidea</taxon>
        <taxon>Parastacoidea</taxon>
        <taxon>Parastacidae</taxon>
        <taxon>Cherax</taxon>
    </lineage>
</organism>
<evidence type="ECO:0000256" key="1">
    <source>
        <dbReference type="ARBA" id="ARBA00004604"/>
    </source>
</evidence>
<keyword evidence="2" id="KW-0690">Ribosome biogenesis</keyword>
<dbReference type="Pfam" id="PF24779">
    <property type="entry name" value="UTP23_sensor"/>
    <property type="match status" value="1"/>
</dbReference>
<comment type="subcellular location">
    <subcellularLocation>
        <location evidence="1">Nucleus</location>
        <location evidence="1">Nucleolus</location>
    </subcellularLocation>
</comment>
<dbReference type="AlphaFoldDB" id="A0AAW0WPG5"/>
<gene>
    <name evidence="10" type="ORF">OTU49_008332</name>
</gene>
<dbReference type="InterPro" id="IPR029060">
    <property type="entry name" value="PIN-like_dom_sf"/>
</dbReference>
<keyword evidence="4" id="KW-0539">Nucleus</keyword>
<reference evidence="10 11" key="1">
    <citation type="journal article" date="2024" name="BMC Genomics">
        <title>Genome assembly of redclaw crayfish (Cherax quadricarinatus) provides insights into its immune adaptation and hypoxia tolerance.</title>
        <authorList>
            <person name="Liu Z."/>
            <person name="Zheng J."/>
            <person name="Li H."/>
            <person name="Fang K."/>
            <person name="Wang S."/>
            <person name="He J."/>
            <person name="Zhou D."/>
            <person name="Weng S."/>
            <person name="Chi M."/>
            <person name="Gu Z."/>
            <person name="He J."/>
            <person name="Li F."/>
            <person name="Wang M."/>
        </authorList>
    </citation>
    <scope>NUCLEOTIDE SEQUENCE [LARGE SCALE GENOMIC DNA]</scope>
    <source>
        <strain evidence="10">ZL_2023a</strain>
    </source>
</reference>
<feature type="domain" description="UTP23 sensor motif region" evidence="9">
    <location>
        <begin position="194"/>
        <end position="212"/>
    </location>
</feature>
<accession>A0AAW0WPG5</accession>
<evidence type="ECO:0000256" key="4">
    <source>
        <dbReference type="ARBA" id="ARBA00023242"/>
    </source>
</evidence>
<keyword evidence="3" id="KW-0698">rRNA processing</keyword>
<evidence type="ECO:0000256" key="2">
    <source>
        <dbReference type="ARBA" id="ARBA00022517"/>
    </source>
</evidence>
<evidence type="ECO:0000259" key="9">
    <source>
        <dbReference type="Pfam" id="PF24779"/>
    </source>
</evidence>
<name>A0AAW0WPG5_CHEQU</name>
<evidence type="ECO:0000256" key="6">
    <source>
        <dbReference type="ARBA" id="ARBA00038503"/>
    </source>
</evidence>
<dbReference type="EMBL" id="JARKIK010000066">
    <property type="protein sequence ID" value="KAK8729804.1"/>
    <property type="molecule type" value="Genomic_DNA"/>
</dbReference>
<dbReference type="GO" id="GO:0006364">
    <property type="term" value="P:rRNA processing"/>
    <property type="evidence" value="ECO:0007669"/>
    <property type="project" value="UniProtKB-KW"/>
</dbReference>
<dbReference type="PANTHER" id="PTHR12416">
    <property type="entry name" value="RRNA-PROCESSING PROTEIN UTP23 HOMOLOG"/>
    <property type="match status" value="1"/>
</dbReference>
<comment type="similarity">
    <text evidence="6">Belongs to the UTP23/FCF1 family. UTP23 subfamily.</text>
</comment>
<dbReference type="CDD" id="cd09866">
    <property type="entry name" value="PIN_Fcf1-Utp23-H"/>
    <property type="match status" value="1"/>
</dbReference>
<dbReference type="FunFam" id="3.40.50.1010:FF:000006">
    <property type="entry name" value="rRNA-processing protein UTP23 homolog"/>
    <property type="match status" value="1"/>
</dbReference>
<dbReference type="InterPro" id="IPR057776">
    <property type="entry name" value="UTP23_sensor"/>
</dbReference>
<feature type="region of interest" description="Disordered" evidence="8">
    <location>
        <begin position="181"/>
        <end position="241"/>
    </location>
</feature>
<evidence type="ECO:0000256" key="7">
    <source>
        <dbReference type="ARBA" id="ARBA00071400"/>
    </source>
</evidence>
<proteinExistence type="inferred from homology"/>
<dbReference type="InterPro" id="IPR006984">
    <property type="entry name" value="Fcf1/UTP23"/>
</dbReference>
<dbReference type="Gene3D" id="3.40.50.1010">
    <property type="entry name" value="5'-nuclease"/>
    <property type="match status" value="1"/>
</dbReference>
<comment type="caution">
    <text evidence="10">The sequence shown here is derived from an EMBL/GenBank/DDBJ whole genome shotgun (WGS) entry which is preliminary data.</text>
</comment>
<evidence type="ECO:0000256" key="8">
    <source>
        <dbReference type="SAM" id="MobiDB-lite"/>
    </source>
</evidence>